<gene>
    <name evidence="2" type="ORF">ATE35_04950</name>
</gene>
<sequence length="402" mass="45931">MVKKFFLGVNYRRIISYTLVVYTIICWLFKINVLQPYSGYKMIIAVVTILSSYFLRNEKKDEFLLVSILYVLLQPVLDYLIIQSNIGLNVLLMISAIFISVSLRIDSINKINTEEDSSQLNMDYFNLVYLNSAKSYEIATLIDDTVKTTIQKENSNTTSSKNFFEVGTRNGLYSGYGNSSELTTESKISESFEVKSTKSTIFRKVYEMSKNFQAENLEQGDLIKFDSVTLNPVNAQDIPLILQVLQASKLDNPSTEGIELNMSNLLSTFLIDYTIDYSFKQGNEKFLVRFPYGEVEGFENGYRHSDFQLGKLNLVGIDRGKINFSEIDTISTKFLEFMSKQVKKNNVMKNVKDIIPKSSSFEKSDESGSEFEIDFNYEKLNGTYHLIDVIAVVQKINVESES</sequence>
<keyword evidence="1" id="KW-0812">Transmembrane</keyword>
<dbReference type="RefSeq" id="WP_084932544.1">
    <property type="nucleotide sequence ID" value="NZ_LNVG01000002.1"/>
</dbReference>
<keyword evidence="1" id="KW-1133">Transmembrane helix</keyword>
<dbReference type="EMBL" id="LNVG01000002">
    <property type="protein sequence ID" value="ORJ30868.1"/>
    <property type="molecule type" value="Genomic_DNA"/>
</dbReference>
<proteinExistence type="predicted"/>
<protein>
    <submittedName>
        <fullName evidence="2">Uncharacterized protein</fullName>
    </submittedName>
</protein>
<evidence type="ECO:0000313" key="3">
    <source>
        <dbReference type="Proteomes" id="UP000192789"/>
    </source>
</evidence>
<comment type="caution">
    <text evidence="2">The sequence shown here is derived from an EMBL/GenBank/DDBJ whole genome shotgun (WGS) entry which is preliminary data.</text>
</comment>
<name>A0A1X0WVQ1_STROR</name>
<feature type="transmembrane region" description="Helical" evidence="1">
    <location>
        <begin position="39"/>
        <end position="56"/>
    </location>
</feature>
<organism evidence="2 3">
    <name type="scientific">Streptococcus oralis subsp. tigurinus</name>
    <dbReference type="NCBI Taxonomy" id="1077464"/>
    <lineage>
        <taxon>Bacteria</taxon>
        <taxon>Bacillati</taxon>
        <taxon>Bacillota</taxon>
        <taxon>Bacilli</taxon>
        <taxon>Lactobacillales</taxon>
        <taxon>Streptococcaceae</taxon>
        <taxon>Streptococcus</taxon>
    </lineage>
</organism>
<keyword evidence="1" id="KW-0472">Membrane</keyword>
<feature type="transmembrane region" description="Helical" evidence="1">
    <location>
        <begin position="63"/>
        <end position="82"/>
    </location>
</feature>
<evidence type="ECO:0000313" key="2">
    <source>
        <dbReference type="EMBL" id="ORJ30868.1"/>
    </source>
</evidence>
<dbReference type="AlphaFoldDB" id="A0A1X0WVQ1"/>
<evidence type="ECO:0000256" key="1">
    <source>
        <dbReference type="SAM" id="Phobius"/>
    </source>
</evidence>
<accession>A0A1X0WVQ1</accession>
<feature type="transmembrane region" description="Helical" evidence="1">
    <location>
        <begin position="14"/>
        <end position="33"/>
    </location>
</feature>
<feature type="transmembrane region" description="Helical" evidence="1">
    <location>
        <begin position="88"/>
        <end position="105"/>
    </location>
</feature>
<dbReference type="Proteomes" id="UP000192789">
    <property type="component" value="Unassembled WGS sequence"/>
</dbReference>
<reference evidence="2 3" key="1">
    <citation type="journal article" date="2016" name="PLoS ONE">
        <title>Comparative Genomics Analysis of Streptococcus tigurinus Strains Identifies Genetic Elements Specifically and Uniquely Present in Highly Virulent Strains.</title>
        <authorList>
            <person name="Diene S.M."/>
            <person name="Francois P."/>
            <person name="Zbinden A."/>
            <person name="Entenza J.M."/>
            <person name="Resch G."/>
        </authorList>
    </citation>
    <scope>NUCLEOTIDE SEQUENCE [LARGE SCALE GENOMIC DNA]</scope>
    <source>
        <strain evidence="2 3">AZ_14</strain>
    </source>
</reference>